<accession>A0A9P3GPZ2</accession>
<dbReference type="Proteomes" id="UP000703269">
    <property type="component" value="Unassembled WGS sequence"/>
</dbReference>
<comment type="caution">
    <text evidence="1">The sequence shown here is derived from an EMBL/GenBank/DDBJ whole genome shotgun (WGS) entry which is preliminary data.</text>
</comment>
<sequence length="213" mass="23675">MAGHPSSQHFECFRSVKALRSSSIMQRKATLNDSKSSRKSRFSLFSKRRRANISLNCAGSWSQYVMEAKQEAMVHRTRYVIRREPEKDTRPICVADEAMGRSTLRTCAHAFFAQPYIHSAYEHSKGHAAKRPHNRADIYDLAGEAGCRLCNAKRCPLEELAFGSAWTAADHTSHNVERFSIFLGIAGNLNSLNIKDSISAGCVTVLADTTGPP</sequence>
<protein>
    <submittedName>
        <fullName evidence="1">Uncharacterized protein</fullName>
    </submittedName>
</protein>
<proteinExistence type="predicted"/>
<dbReference type="EMBL" id="BPQB01000108">
    <property type="protein sequence ID" value="GJE99397.1"/>
    <property type="molecule type" value="Genomic_DNA"/>
</dbReference>
<reference evidence="1 2" key="1">
    <citation type="submission" date="2021-08" db="EMBL/GenBank/DDBJ databases">
        <title>Draft Genome Sequence of Phanerochaete sordida strain YK-624.</title>
        <authorList>
            <person name="Mori T."/>
            <person name="Dohra H."/>
            <person name="Suzuki T."/>
            <person name="Kawagishi H."/>
            <person name="Hirai H."/>
        </authorList>
    </citation>
    <scope>NUCLEOTIDE SEQUENCE [LARGE SCALE GENOMIC DNA]</scope>
    <source>
        <strain evidence="1 2">YK-624</strain>
    </source>
</reference>
<organism evidence="1 2">
    <name type="scientific">Phanerochaete sordida</name>
    <dbReference type="NCBI Taxonomy" id="48140"/>
    <lineage>
        <taxon>Eukaryota</taxon>
        <taxon>Fungi</taxon>
        <taxon>Dikarya</taxon>
        <taxon>Basidiomycota</taxon>
        <taxon>Agaricomycotina</taxon>
        <taxon>Agaricomycetes</taxon>
        <taxon>Polyporales</taxon>
        <taxon>Phanerochaetaceae</taxon>
        <taxon>Phanerochaete</taxon>
    </lineage>
</organism>
<name>A0A9P3GPZ2_9APHY</name>
<dbReference type="AlphaFoldDB" id="A0A9P3GPZ2"/>
<gene>
    <name evidence="1" type="ORF">PsYK624_156510</name>
</gene>
<evidence type="ECO:0000313" key="2">
    <source>
        <dbReference type="Proteomes" id="UP000703269"/>
    </source>
</evidence>
<keyword evidence="2" id="KW-1185">Reference proteome</keyword>
<evidence type="ECO:0000313" key="1">
    <source>
        <dbReference type="EMBL" id="GJE99397.1"/>
    </source>
</evidence>